<reference evidence="2" key="1">
    <citation type="submission" date="2016-11" db="EMBL/GenBank/DDBJ databases">
        <authorList>
            <person name="Varghese N."/>
            <person name="Submissions S."/>
        </authorList>
    </citation>
    <scope>NUCLEOTIDE SEQUENCE [LARGE SCALE GENOMIC DNA]</scope>
    <source>
        <strain evidence="2">DSM 11792</strain>
    </source>
</reference>
<dbReference type="RefSeq" id="WP_073166008.1">
    <property type="nucleotide sequence ID" value="NZ_FQUW01000026.1"/>
</dbReference>
<dbReference type="AlphaFoldDB" id="A0A1M5B7G1"/>
<organism evidence="1 2">
    <name type="scientific">Desulfofundulus australicus DSM 11792</name>
    <dbReference type="NCBI Taxonomy" id="1121425"/>
    <lineage>
        <taxon>Bacteria</taxon>
        <taxon>Bacillati</taxon>
        <taxon>Bacillota</taxon>
        <taxon>Clostridia</taxon>
        <taxon>Eubacteriales</taxon>
        <taxon>Peptococcaceae</taxon>
        <taxon>Desulfofundulus</taxon>
    </lineage>
</organism>
<protein>
    <submittedName>
        <fullName evidence="1">Uncharacterized protein</fullName>
    </submittedName>
</protein>
<sequence>MENARILEERLKRIIREISSQTGNEIRQNLLQELEKEVTDIIHRHSEEEVNRFLNLLKKAINQI</sequence>
<evidence type="ECO:0000313" key="2">
    <source>
        <dbReference type="Proteomes" id="UP000184196"/>
    </source>
</evidence>
<dbReference type="EMBL" id="FQUW01000026">
    <property type="protein sequence ID" value="SHF38481.1"/>
    <property type="molecule type" value="Genomic_DNA"/>
</dbReference>
<keyword evidence="2" id="KW-1185">Reference proteome</keyword>
<name>A0A1M5B7G1_9FIRM</name>
<accession>A0A1M5B7G1</accession>
<gene>
    <name evidence="1" type="ORF">SAMN02745218_02114</name>
</gene>
<proteinExistence type="predicted"/>
<evidence type="ECO:0000313" key="1">
    <source>
        <dbReference type="EMBL" id="SHF38481.1"/>
    </source>
</evidence>
<dbReference type="Proteomes" id="UP000184196">
    <property type="component" value="Unassembled WGS sequence"/>
</dbReference>